<gene>
    <name evidence="2" type="ORF">DI526_02815</name>
</gene>
<comment type="caution">
    <text evidence="2">The sequence shown here is derived from an EMBL/GenBank/DDBJ whole genome shotgun (WGS) entry which is preliminary data.</text>
</comment>
<dbReference type="GO" id="GO:0003677">
    <property type="term" value="F:DNA binding"/>
    <property type="evidence" value="ECO:0007669"/>
    <property type="project" value="UniProtKB-KW"/>
</dbReference>
<dbReference type="EMBL" id="QFQZ01000005">
    <property type="protein sequence ID" value="PZR36651.1"/>
    <property type="molecule type" value="Genomic_DNA"/>
</dbReference>
<dbReference type="SUPFAM" id="SSF46955">
    <property type="entry name" value="Putative DNA-binding domain"/>
    <property type="match status" value="1"/>
</dbReference>
<evidence type="ECO:0000259" key="1">
    <source>
        <dbReference type="Pfam" id="PF12728"/>
    </source>
</evidence>
<dbReference type="InterPro" id="IPR009061">
    <property type="entry name" value="DNA-bd_dom_put_sf"/>
</dbReference>
<keyword evidence="2" id="KW-0238">DNA-binding</keyword>
<dbReference type="Pfam" id="PF12728">
    <property type="entry name" value="HTH_17"/>
    <property type="match status" value="1"/>
</dbReference>
<reference evidence="2 3" key="1">
    <citation type="submission" date="2017-08" db="EMBL/GenBank/DDBJ databases">
        <title>Infants hospitalized years apart are colonized by the same room-sourced microbial strains.</title>
        <authorList>
            <person name="Brooks B."/>
            <person name="Olm M.R."/>
            <person name="Firek B.A."/>
            <person name="Baker R."/>
            <person name="Thomas B.C."/>
            <person name="Morowitz M.J."/>
            <person name="Banfield J.F."/>
        </authorList>
    </citation>
    <scope>NUCLEOTIDE SEQUENCE [LARGE SCALE GENOMIC DNA]</scope>
    <source>
        <strain evidence="2">S2_003_000_R2_4</strain>
    </source>
</reference>
<evidence type="ECO:0000313" key="2">
    <source>
        <dbReference type="EMBL" id="PZR36651.1"/>
    </source>
</evidence>
<feature type="domain" description="Helix-turn-helix" evidence="1">
    <location>
        <begin position="13"/>
        <end position="60"/>
    </location>
</feature>
<dbReference type="InterPro" id="IPR041657">
    <property type="entry name" value="HTH_17"/>
</dbReference>
<sequence>MSLSDGTTPPRHLKTAEAARFLGLSDRTMEKHRCYGTGPVYRKIGGRVVYTLDDLQAWSQRGARISTKEAAADVVLPAKLHAAITPPDAADESDPK</sequence>
<evidence type="ECO:0000313" key="3">
    <source>
        <dbReference type="Proteomes" id="UP000249393"/>
    </source>
</evidence>
<dbReference type="Proteomes" id="UP000249393">
    <property type="component" value="Unassembled WGS sequence"/>
</dbReference>
<accession>A0A2W5XFW7</accession>
<proteinExistence type="predicted"/>
<name>A0A2W5XFW7_9CAUL</name>
<protein>
    <submittedName>
        <fullName evidence="2">DNA-binding protein</fullName>
    </submittedName>
</protein>
<organism evidence="2 3">
    <name type="scientific">Caulobacter segnis</name>
    <dbReference type="NCBI Taxonomy" id="88688"/>
    <lineage>
        <taxon>Bacteria</taxon>
        <taxon>Pseudomonadati</taxon>
        <taxon>Pseudomonadota</taxon>
        <taxon>Alphaproteobacteria</taxon>
        <taxon>Caulobacterales</taxon>
        <taxon>Caulobacteraceae</taxon>
        <taxon>Caulobacter</taxon>
    </lineage>
</organism>
<dbReference type="AlphaFoldDB" id="A0A2W5XFW7"/>
<dbReference type="RefSeq" id="WP_304273840.1">
    <property type="nucleotide sequence ID" value="NZ_QFQZ01000005.1"/>
</dbReference>